<reference evidence="1" key="1">
    <citation type="submission" date="2020-05" db="EMBL/GenBank/DDBJ databases">
        <title>Large-scale comparative analyses of tick genomes elucidate their genetic diversity and vector capacities.</title>
        <authorList>
            <person name="Jia N."/>
            <person name="Wang J."/>
            <person name="Shi W."/>
            <person name="Du L."/>
            <person name="Sun Y."/>
            <person name="Zhan W."/>
            <person name="Jiang J."/>
            <person name="Wang Q."/>
            <person name="Zhang B."/>
            <person name="Ji P."/>
            <person name="Sakyi L.B."/>
            <person name="Cui X."/>
            <person name="Yuan T."/>
            <person name="Jiang B."/>
            <person name="Yang W."/>
            <person name="Lam T.T.-Y."/>
            <person name="Chang Q."/>
            <person name="Ding S."/>
            <person name="Wang X."/>
            <person name="Zhu J."/>
            <person name="Ruan X."/>
            <person name="Zhao L."/>
            <person name="Wei J."/>
            <person name="Que T."/>
            <person name="Du C."/>
            <person name="Cheng J."/>
            <person name="Dai P."/>
            <person name="Han X."/>
            <person name="Huang E."/>
            <person name="Gao Y."/>
            <person name="Liu J."/>
            <person name="Shao H."/>
            <person name="Ye R."/>
            <person name="Li L."/>
            <person name="Wei W."/>
            <person name="Wang X."/>
            <person name="Wang C."/>
            <person name="Yang T."/>
            <person name="Huo Q."/>
            <person name="Li W."/>
            <person name="Guo W."/>
            <person name="Chen H."/>
            <person name="Zhou L."/>
            <person name="Ni X."/>
            <person name="Tian J."/>
            <person name="Zhou Y."/>
            <person name="Sheng Y."/>
            <person name="Liu T."/>
            <person name="Pan Y."/>
            <person name="Xia L."/>
            <person name="Li J."/>
            <person name="Zhao F."/>
            <person name="Cao W."/>
        </authorList>
    </citation>
    <scope>NUCLEOTIDE SEQUENCE</scope>
    <source>
        <strain evidence="1">Dsil-2018</strain>
    </source>
</reference>
<evidence type="ECO:0000313" key="2">
    <source>
        <dbReference type="Proteomes" id="UP000821865"/>
    </source>
</evidence>
<gene>
    <name evidence="1" type="ORF">HPB49_006594</name>
</gene>
<comment type="caution">
    <text evidence="1">The sequence shown here is derived from an EMBL/GenBank/DDBJ whole genome shotgun (WGS) entry which is preliminary data.</text>
</comment>
<keyword evidence="2" id="KW-1185">Reference proteome</keyword>
<dbReference type="EMBL" id="CM023479">
    <property type="protein sequence ID" value="KAH7973898.1"/>
    <property type="molecule type" value="Genomic_DNA"/>
</dbReference>
<organism evidence="1 2">
    <name type="scientific">Dermacentor silvarum</name>
    <name type="common">Tick</name>
    <dbReference type="NCBI Taxonomy" id="543639"/>
    <lineage>
        <taxon>Eukaryota</taxon>
        <taxon>Metazoa</taxon>
        <taxon>Ecdysozoa</taxon>
        <taxon>Arthropoda</taxon>
        <taxon>Chelicerata</taxon>
        <taxon>Arachnida</taxon>
        <taxon>Acari</taxon>
        <taxon>Parasitiformes</taxon>
        <taxon>Ixodida</taxon>
        <taxon>Ixodoidea</taxon>
        <taxon>Ixodidae</taxon>
        <taxon>Rhipicephalinae</taxon>
        <taxon>Dermacentor</taxon>
    </lineage>
</organism>
<evidence type="ECO:0000313" key="1">
    <source>
        <dbReference type="EMBL" id="KAH7973898.1"/>
    </source>
</evidence>
<proteinExistence type="predicted"/>
<dbReference type="Proteomes" id="UP000821865">
    <property type="component" value="Chromosome 10"/>
</dbReference>
<name>A0ACB8DNG9_DERSI</name>
<sequence length="151" mass="17292">MSAHSGSRSPFNANSRGEVQQVHGAMRSVVQKCTELLNSHFRCLQQYRTLLYEPERTANIVAACAVSHKLRLSEDNVDDIDESDDDSSSSNSSEFECNGEPIKHSLPRNRGSRLNFPRDWAVRDRVISTFGTSRPQPMCYLRIVRQHFWHQ</sequence>
<accession>A0ACB8DNG9</accession>
<protein>
    <submittedName>
        <fullName evidence="1">Uncharacterized protein</fullName>
    </submittedName>
</protein>